<dbReference type="CDD" id="cd14273">
    <property type="entry name" value="UBA_TAP-C_like"/>
    <property type="match status" value="1"/>
</dbReference>
<comment type="miscellaneous">
    <text evidence="3">A lyase-type mechanism (elimination/hydration) is suggested for the cleavage of the lactyl ether bond of MurNAc 6-phosphate, with the formation of an alpha,beta-unsaturated aldehyde intermediate with (E)-stereochemistry, followed by the syn addition of water to give product.</text>
</comment>
<organism evidence="5 6">
    <name type="scientific">Nonomuraea mangrovi</name>
    <dbReference type="NCBI Taxonomy" id="2316207"/>
    <lineage>
        <taxon>Bacteria</taxon>
        <taxon>Bacillati</taxon>
        <taxon>Actinomycetota</taxon>
        <taxon>Actinomycetes</taxon>
        <taxon>Streptosporangiales</taxon>
        <taxon>Streptosporangiaceae</taxon>
        <taxon>Nonomuraea</taxon>
    </lineage>
</organism>
<accession>A0ABW4SQU3</accession>
<comment type="caution">
    <text evidence="5">The sequence shown here is derived from an EMBL/GenBank/DDBJ whole genome shotgun (WGS) entry which is preliminary data.</text>
</comment>
<protein>
    <recommendedName>
        <fullName evidence="3">N-acetylmuramic acid 6-phosphate etherase</fullName>
        <shortName evidence="3">MurNAc-6-P etherase</shortName>
        <ecNumber evidence="3">4.2.1.126</ecNumber>
    </recommendedName>
    <alternativeName>
        <fullName evidence="3">N-acetylmuramic acid 6-phosphate hydrolase</fullName>
    </alternativeName>
    <alternativeName>
        <fullName evidence="3">N-acetylmuramic acid 6-phosphate lyase</fullName>
    </alternativeName>
</protein>
<name>A0ABW4SQU3_9ACTN</name>
<gene>
    <name evidence="3 5" type="primary">murQ</name>
    <name evidence="5" type="ORF">ACFSKW_08405</name>
</gene>
<dbReference type="EC" id="4.2.1.126" evidence="3"/>
<dbReference type="Pfam" id="PF22645">
    <property type="entry name" value="GKRP_SIS_N"/>
    <property type="match status" value="1"/>
</dbReference>
<dbReference type="NCBIfam" id="TIGR00274">
    <property type="entry name" value="N-acetylmuramic acid 6-phosphate etherase"/>
    <property type="match status" value="1"/>
</dbReference>
<keyword evidence="1 3" id="KW-0456">Lyase</keyword>
<dbReference type="InterPro" id="IPR046348">
    <property type="entry name" value="SIS_dom_sf"/>
</dbReference>
<keyword evidence="6" id="KW-1185">Reference proteome</keyword>
<dbReference type="PROSITE" id="PS01272">
    <property type="entry name" value="GCKR"/>
    <property type="match status" value="1"/>
</dbReference>
<dbReference type="RefSeq" id="WP_379570873.1">
    <property type="nucleotide sequence ID" value="NZ_JBHUFV010000015.1"/>
</dbReference>
<dbReference type="Proteomes" id="UP001597368">
    <property type="component" value="Unassembled WGS sequence"/>
</dbReference>
<dbReference type="CDD" id="cd05007">
    <property type="entry name" value="SIS_Etherase"/>
    <property type="match status" value="1"/>
</dbReference>
<evidence type="ECO:0000313" key="6">
    <source>
        <dbReference type="Proteomes" id="UP001597368"/>
    </source>
</evidence>
<dbReference type="EMBL" id="JBHUFV010000015">
    <property type="protein sequence ID" value="MFD1931494.1"/>
    <property type="molecule type" value="Genomic_DNA"/>
</dbReference>
<dbReference type="HAMAP" id="MF_00068">
    <property type="entry name" value="MurQ"/>
    <property type="match status" value="1"/>
</dbReference>
<dbReference type="InterPro" id="IPR040190">
    <property type="entry name" value="MURQ/GCKR"/>
</dbReference>
<comment type="similarity">
    <text evidence="3">Belongs to the GCKR-like family. MurNAc-6-P etherase subfamily.</text>
</comment>
<proteinExistence type="inferred from homology"/>
<dbReference type="InterPro" id="IPR005486">
    <property type="entry name" value="Glucokinase_regulatory_CS"/>
</dbReference>
<evidence type="ECO:0000259" key="4">
    <source>
        <dbReference type="PROSITE" id="PS51464"/>
    </source>
</evidence>
<dbReference type="GO" id="GO:0016829">
    <property type="term" value="F:lyase activity"/>
    <property type="evidence" value="ECO:0007669"/>
    <property type="project" value="UniProtKB-KW"/>
</dbReference>
<reference evidence="6" key="1">
    <citation type="journal article" date="2019" name="Int. J. Syst. Evol. Microbiol.">
        <title>The Global Catalogue of Microorganisms (GCM) 10K type strain sequencing project: providing services to taxonomists for standard genome sequencing and annotation.</title>
        <authorList>
            <consortium name="The Broad Institute Genomics Platform"/>
            <consortium name="The Broad Institute Genome Sequencing Center for Infectious Disease"/>
            <person name="Wu L."/>
            <person name="Ma J."/>
        </authorList>
    </citation>
    <scope>NUCLEOTIDE SEQUENCE [LARGE SCALE GENOMIC DNA]</scope>
    <source>
        <strain evidence="6">ICMP 6774ER</strain>
    </source>
</reference>
<feature type="active site" evidence="3">
    <location>
        <position position="116"/>
    </location>
</feature>
<evidence type="ECO:0000313" key="5">
    <source>
        <dbReference type="EMBL" id="MFD1931494.1"/>
    </source>
</evidence>
<dbReference type="InterPro" id="IPR005488">
    <property type="entry name" value="Etherase_MurQ"/>
</dbReference>
<evidence type="ECO:0000256" key="3">
    <source>
        <dbReference type="HAMAP-Rule" id="MF_00068"/>
    </source>
</evidence>
<dbReference type="SUPFAM" id="SSF53697">
    <property type="entry name" value="SIS domain"/>
    <property type="match status" value="1"/>
</dbReference>
<dbReference type="NCBIfam" id="NF003915">
    <property type="entry name" value="PRK05441.1"/>
    <property type="match status" value="1"/>
</dbReference>
<dbReference type="InterPro" id="IPR001347">
    <property type="entry name" value="SIS_dom"/>
</dbReference>
<comment type="function">
    <text evidence="3">Specifically catalyzes the cleavage of the D-lactyl ether substituent of MurNAc 6-phosphate, producing GlcNAc 6-phosphate and D-lactate.</text>
</comment>
<evidence type="ECO:0000256" key="1">
    <source>
        <dbReference type="ARBA" id="ARBA00023239"/>
    </source>
</evidence>
<feature type="active site" description="Proton donor" evidence="3">
    <location>
        <position position="85"/>
    </location>
</feature>
<feature type="domain" description="SIS" evidence="4">
    <location>
        <begin position="57"/>
        <end position="220"/>
    </location>
</feature>
<dbReference type="Gene3D" id="3.40.50.10490">
    <property type="entry name" value="Glucose-6-phosphate isomerase like protein, domain 1"/>
    <property type="match status" value="1"/>
</dbReference>
<keyword evidence="2 3" id="KW-0119">Carbohydrate metabolism</keyword>
<comment type="catalytic activity">
    <reaction evidence="3">
        <text>N-acetyl-D-muramate 6-phosphate + H2O = N-acetyl-D-glucosamine 6-phosphate + (R)-lactate</text>
        <dbReference type="Rhea" id="RHEA:26410"/>
        <dbReference type="ChEBI" id="CHEBI:15377"/>
        <dbReference type="ChEBI" id="CHEBI:16004"/>
        <dbReference type="ChEBI" id="CHEBI:57513"/>
        <dbReference type="ChEBI" id="CHEBI:58722"/>
        <dbReference type="EC" id="4.2.1.126"/>
    </reaction>
</comment>
<dbReference type="PANTHER" id="PTHR10088:SF4">
    <property type="entry name" value="GLUCOKINASE REGULATORY PROTEIN"/>
    <property type="match status" value="1"/>
</dbReference>
<comment type="pathway">
    <text evidence="3">Amino-sugar metabolism; N-acetylmuramate degradation.</text>
</comment>
<evidence type="ECO:0000256" key="2">
    <source>
        <dbReference type="ARBA" id="ARBA00023277"/>
    </source>
</evidence>
<comment type="subunit">
    <text evidence="3">Homodimer.</text>
</comment>
<dbReference type="PROSITE" id="PS51464">
    <property type="entry name" value="SIS"/>
    <property type="match status" value="1"/>
</dbReference>
<dbReference type="Gene3D" id="1.10.8.1080">
    <property type="match status" value="1"/>
</dbReference>
<dbReference type="NCBIfam" id="NF009222">
    <property type="entry name" value="PRK12570.1"/>
    <property type="match status" value="1"/>
</dbReference>
<sequence>MTRGISDLVTEQRLPGLDDLDALPTIDLVRRMSEQDALVPAAVAGQSEQIAAAVDAVSARLRQGGRLIYLGAGTAGRIGMLDASECGPTFGTTPSEVFALIAGGPSAFAVAVEGAEDSAALAVADLTEVEVSAADAVVGISASGRTPYAVGGVRHARAAGALTVGVACNAGSALGAAAEIAIEVVVGPEFLTGSTRLKAGTAQKLVCNMISTLTMVRLGRTHGNLMSHLVASNEKLWARAQDMVSSITGLPDAEVGPALRAADGSVPAAVIMLLTGADPAEARAALDRTSGNLREAIRSFT</sequence>
<dbReference type="PANTHER" id="PTHR10088">
    <property type="entry name" value="GLUCOKINASE REGULATORY PROTEIN"/>
    <property type="match status" value="1"/>
</dbReference>